<comment type="caution">
    <text evidence="8">The sequence shown here is derived from an EMBL/GenBank/DDBJ whole genome shotgun (WGS) entry which is preliminary data.</text>
</comment>
<feature type="transmembrane region" description="Helical" evidence="7">
    <location>
        <begin position="228"/>
        <end position="249"/>
    </location>
</feature>
<protein>
    <recommendedName>
        <fullName evidence="10">Type VI secretion protein</fullName>
    </recommendedName>
</protein>
<accession>V4Q3Y2</accession>
<evidence type="ECO:0000256" key="7">
    <source>
        <dbReference type="SAM" id="Phobius"/>
    </source>
</evidence>
<dbReference type="STRING" id="1121022.GCA_000376105_02553"/>
<keyword evidence="5 7" id="KW-0472">Membrane</keyword>
<sequence>MAGYCPAINLVGETSVSGSLQAMDCQINAAVQTGYDRLFGAGGAFGSALFVLLSIYVALIGIGFMTGRTRLTLTMMSPRIMTMVLVLTFVSFWPAYHAVFYGLMMNGPDEVAAALLGQKGSAVMNFAQSLDGLFVRFADIARRLDPAYTANAGNVVTTTAQPVLVLPQSMPVTLFWLSGLFLLVSTLGVLILTRLVLYLLLILGPIFIVFALFPQTRGLFNGWLRTTVVFALSPMLVVLGGTAALMLLVPLIENISNDPLGAVRAIQPMVILFMGSLIYCGFLFTLIWVAASLVRDWQAALREKPATDIPGGQVPMMSQGSQSAIWQTGGGQGARGDASYDRTEPMISAITRSADVAAGAATGTVGRTETLGLYDQLGRQGSADRFSRVQGLGQRFRNAPTMPNMQPSGAAPVTPNVPPNVPKGPTS</sequence>
<keyword evidence="4 7" id="KW-1133">Transmembrane helix</keyword>
<evidence type="ECO:0000256" key="2">
    <source>
        <dbReference type="ARBA" id="ARBA00007802"/>
    </source>
</evidence>
<feature type="transmembrane region" description="Helical" evidence="7">
    <location>
        <begin position="44"/>
        <end position="64"/>
    </location>
</feature>
<dbReference type="eggNOG" id="COG3704">
    <property type="taxonomic scope" value="Bacteria"/>
</dbReference>
<evidence type="ECO:0000256" key="5">
    <source>
        <dbReference type="ARBA" id="ARBA00023136"/>
    </source>
</evidence>
<dbReference type="GO" id="GO:0016020">
    <property type="term" value="C:membrane"/>
    <property type="evidence" value="ECO:0007669"/>
    <property type="project" value="UniProtKB-SubCell"/>
</dbReference>
<dbReference type="GO" id="GO:0030255">
    <property type="term" value="P:protein secretion by the type IV secretion system"/>
    <property type="evidence" value="ECO:0007669"/>
    <property type="project" value="InterPro"/>
</dbReference>
<dbReference type="OrthoDB" id="7400974at2"/>
<organism evidence="8 9">
    <name type="scientific">Asticcacaulis benevestitus DSM 16100 = ATCC BAA-896</name>
    <dbReference type="NCBI Taxonomy" id="1121022"/>
    <lineage>
        <taxon>Bacteria</taxon>
        <taxon>Pseudomonadati</taxon>
        <taxon>Pseudomonadota</taxon>
        <taxon>Alphaproteobacteria</taxon>
        <taxon>Caulobacterales</taxon>
        <taxon>Caulobacteraceae</taxon>
        <taxon>Asticcacaulis</taxon>
    </lineage>
</organism>
<feature type="transmembrane region" description="Helical" evidence="7">
    <location>
        <begin position="197"/>
        <end position="216"/>
    </location>
</feature>
<dbReference type="InterPro" id="IPR007688">
    <property type="entry name" value="Conjugal_tfr_TrbL/VirB6"/>
</dbReference>
<evidence type="ECO:0000313" key="8">
    <source>
        <dbReference type="EMBL" id="ESQ94424.1"/>
    </source>
</evidence>
<proteinExistence type="inferred from homology"/>
<dbReference type="RefSeq" id="WP_018082220.1">
    <property type="nucleotide sequence ID" value="NZ_AQWM01000011.1"/>
</dbReference>
<dbReference type="Proteomes" id="UP000017837">
    <property type="component" value="Unassembled WGS sequence"/>
</dbReference>
<feature type="transmembrane region" description="Helical" evidence="7">
    <location>
        <begin position="270"/>
        <end position="291"/>
    </location>
</feature>
<feature type="transmembrane region" description="Helical" evidence="7">
    <location>
        <begin position="174"/>
        <end position="192"/>
    </location>
</feature>
<dbReference type="Pfam" id="PF04610">
    <property type="entry name" value="TrbL"/>
    <property type="match status" value="1"/>
</dbReference>
<keyword evidence="3 7" id="KW-0812">Transmembrane</keyword>
<evidence type="ECO:0000256" key="3">
    <source>
        <dbReference type="ARBA" id="ARBA00022692"/>
    </source>
</evidence>
<evidence type="ECO:0000256" key="4">
    <source>
        <dbReference type="ARBA" id="ARBA00022989"/>
    </source>
</evidence>
<comment type="similarity">
    <text evidence="2">Belongs to the TrbL/VirB6 family.</text>
</comment>
<dbReference type="PATRIC" id="fig|1121022.4.peg.194"/>
<feature type="compositionally biased region" description="Pro residues" evidence="6">
    <location>
        <begin position="415"/>
        <end position="427"/>
    </location>
</feature>
<feature type="region of interest" description="Disordered" evidence="6">
    <location>
        <begin position="397"/>
        <end position="427"/>
    </location>
</feature>
<evidence type="ECO:0000256" key="1">
    <source>
        <dbReference type="ARBA" id="ARBA00004141"/>
    </source>
</evidence>
<gene>
    <name evidence="8" type="ORF">ABENE_00990</name>
</gene>
<dbReference type="EMBL" id="AWGB01000003">
    <property type="protein sequence ID" value="ESQ94424.1"/>
    <property type="molecule type" value="Genomic_DNA"/>
</dbReference>
<keyword evidence="9" id="KW-1185">Reference proteome</keyword>
<reference evidence="8 9" key="1">
    <citation type="journal article" date="2014" name="Nature">
        <title>Sequential evolution of bacterial morphology by co-option of a developmental regulator.</title>
        <authorList>
            <person name="Jiang C."/>
            <person name="Brown P.J."/>
            <person name="Ducret A."/>
            <person name="Brun Y.V."/>
        </authorList>
    </citation>
    <scope>NUCLEOTIDE SEQUENCE [LARGE SCALE GENOMIC DNA]</scope>
    <source>
        <strain evidence="8 9">DSM 16100</strain>
    </source>
</reference>
<name>V4Q3Y2_9CAUL</name>
<comment type="subcellular location">
    <subcellularLocation>
        <location evidence="1">Membrane</location>
        <topology evidence="1">Multi-pass membrane protein</topology>
    </subcellularLocation>
</comment>
<dbReference type="AlphaFoldDB" id="V4Q3Y2"/>
<evidence type="ECO:0000256" key="6">
    <source>
        <dbReference type="SAM" id="MobiDB-lite"/>
    </source>
</evidence>
<feature type="transmembrane region" description="Helical" evidence="7">
    <location>
        <begin position="76"/>
        <end position="96"/>
    </location>
</feature>
<evidence type="ECO:0000313" key="9">
    <source>
        <dbReference type="Proteomes" id="UP000017837"/>
    </source>
</evidence>
<evidence type="ECO:0008006" key="10">
    <source>
        <dbReference type="Google" id="ProtNLM"/>
    </source>
</evidence>